<dbReference type="GO" id="GO:0044781">
    <property type="term" value="P:bacterial-type flagellum organization"/>
    <property type="evidence" value="ECO:0007669"/>
    <property type="project" value="UniProtKB-KW"/>
</dbReference>
<proteinExistence type="inferred from homology"/>
<keyword evidence="7" id="KW-1185">Reference proteome</keyword>
<dbReference type="RefSeq" id="WP_210595640.1">
    <property type="nucleotide sequence ID" value="NZ_JAGKSQ010000001.1"/>
</dbReference>
<evidence type="ECO:0000256" key="1">
    <source>
        <dbReference type="ARBA" id="ARBA00022490"/>
    </source>
</evidence>
<comment type="subunit">
    <text evidence="5">Homodimer; the beta-strands of each monomer intercalate to form a hydrophobic core, while the alpha-helices form wings that extend away from the core.</text>
</comment>
<evidence type="ECO:0000256" key="2">
    <source>
        <dbReference type="ARBA" id="ARBA00022491"/>
    </source>
</evidence>
<dbReference type="FunFam" id="2.60.40.4380:FF:000002">
    <property type="entry name" value="Translational regulator CsrA"/>
    <property type="match status" value="1"/>
</dbReference>
<dbReference type="HAMAP" id="MF_00167">
    <property type="entry name" value="CsrA"/>
    <property type="match status" value="1"/>
</dbReference>
<dbReference type="GO" id="GO:1902208">
    <property type="term" value="P:regulation of bacterial-type flagellum assembly"/>
    <property type="evidence" value="ECO:0007669"/>
    <property type="project" value="UniProtKB-UniRule"/>
</dbReference>
<dbReference type="GO" id="GO:0006109">
    <property type="term" value="P:regulation of carbohydrate metabolic process"/>
    <property type="evidence" value="ECO:0007669"/>
    <property type="project" value="InterPro"/>
</dbReference>
<protein>
    <recommendedName>
        <fullName evidence="5">Translational regulator CsrA</fullName>
    </recommendedName>
</protein>
<dbReference type="PANTHER" id="PTHR34984:SF1">
    <property type="entry name" value="CARBON STORAGE REGULATOR"/>
    <property type="match status" value="1"/>
</dbReference>
<sequence length="73" mass="8107">MLVLTRKLNEALKIGDEIEIKILSVDGDQVKLGIEAPRNIDIHRMEVYAAIQEENNAAAKTVSLDALKGYKKT</sequence>
<dbReference type="Gene3D" id="2.60.40.4380">
    <property type="entry name" value="Translational regulator CsrA"/>
    <property type="match status" value="1"/>
</dbReference>
<comment type="similarity">
    <text evidence="5">Belongs to the CsrA/RsmA family.</text>
</comment>
<evidence type="ECO:0000256" key="5">
    <source>
        <dbReference type="HAMAP-Rule" id="MF_00167"/>
    </source>
</evidence>
<dbReference type="InterPro" id="IPR003751">
    <property type="entry name" value="CsrA"/>
</dbReference>
<dbReference type="GO" id="GO:0005829">
    <property type="term" value="C:cytosol"/>
    <property type="evidence" value="ECO:0007669"/>
    <property type="project" value="TreeGrafter"/>
</dbReference>
<evidence type="ECO:0000256" key="3">
    <source>
        <dbReference type="ARBA" id="ARBA00022845"/>
    </source>
</evidence>
<dbReference type="NCBIfam" id="TIGR00202">
    <property type="entry name" value="csrA"/>
    <property type="match status" value="1"/>
</dbReference>
<dbReference type="GO" id="GO:0006402">
    <property type="term" value="P:mRNA catabolic process"/>
    <property type="evidence" value="ECO:0007669"/>
    <property type="project" value="InterPro"/>
</dbReference>
<keyword evidence="4 5" id="KW-0694">RNA-binding</keyword>
<evidence type="ECO:0000256" key="4">
    <source>
        <dbReference type="ARBA" id="ARBA00022884"/>
    </source>
</evidence>
<dbReference type="SUPFAM" id="SSF117130">
    <property type="entry name" value="CsrA-like"/>
    <property type="match status" value="1"/>
</dbReference>
<dbReference type="NCBIfam" id="NF002469">
    <property type="entry name" value="PRK01712.1"/>
    <property type="match status" value="1"/>
</dbReference>
<dbReference type="GO" id="GO:0045947">
    <property type="term" value="P:negative regulation of translational initiation"/>
    <property type="evidence" value="ECO:0007669"/>
    <property type="project" value="UniProtKB-UniRule"/>
</dbReference>
<dbReference type="InterPro" id="IPR036107">
    <property type="entry name" value="CsrA_sf"/>
</dbReference>
<comment type="subcellular location">
    <subcellularLocation>
        <location evidence="5">Cytoplasm</location>
    </subcellularLocation>
</comment>
<evidence type="ECO:0000313" key="6">
    <source>
        <dbReference type="EMBL" id="MBP3950036.1"/>
    </source>
</evidence>
<keyword evidence="2 5" id="KW-0678">Repressor</keyword>
<dbReference type="AlphaFoldDB" id="A0A941AMN6"/>
<gene>
    <name evidence="5 6" type="primary">csrA</name>
    <name evidence="6" type="ORF">J7W16_02750</name>
</gene>
<reference evidence="6" key="1">
    <citation type="submission" date="2021-03" db="EMBL/GenBank/DDBJ databases">
        <title>Bacillus suaedae sp. nov., isolated from Suaeda aralocaspica.</title>
        <authorList>
            <person name="Lei R.F.R."/>
        </authorList>
    </citation>
    <scope>NUCLEOTIDE SEQUENCE</scope>
    <source>
        <strain evidence="6">YZJH907-2</strain>
    </source>
</reference>
<dbReference type="Pfam" id="PF02599">
    <property type="entry name" value="CsrA"/>
    <property type="match status" value="1"/>
</dbReference>
<dbReference type="PANTHER" id="PTHR34984">
    <property type="entry name" value="CARBON STORAGE REGULATOR"/>
    <property type="match status" value="1"/>
</dbReference>
<dbReference type="EMBL" id="JAGKSQ010000001">
    <property type="protein sequence ID" value="MBP3950036.1"/>
    <property type="molecule type" value="Genomic_DNA"/>
</dbReference>
<name>A0A941AMN6_9BACI</name>
<dbReference type="Proteomes" id="UP000678228">
    <property type="component" value="Unassembled WGS sequence"/>
</dbReference>
<keyword evidence="5" id="KW-1005">Bacterial flagellum biogenesis</keyword>
<keyword evidence="3 5" id="KW-0810">Translation regulation</keyword>
<comment type="caution">
    <text evidence="6">The sequence shown here is derived from an EMBL/GenBank/DDBJ whole genome shotgun (WGS) entry which is preliminary data.</text>
</comment>
<evidence type="ECO:0000313" key="7">
    <source>
        <dbReference type="Proteomes" id="UP000678228"/>
    </source>
</evidence>
<dbReference type="GO" id="GO:0048027">
    <property type="term" value="F:mRNA 5'-UTR binding"/>
    <property type="evidence" value="ECO:0007669"/>
    <property type="project" value="UniProtKB-UniRule"/>
</dbReference>
<keyword evidence="1 5" id="KW-0963">Cytoplasm</keyword>
<organism evidence="6 7">
    <name type="scientific">Halalkalibacter suaedae</name>
    <dbReference type="NCBI Taxonomy" id="2822140"/>
    <lineage>
        <taxon>Bacteria</taxon>
        <taxon>Bacillati</taxon>
        <taxon>Bacillota</taxon>
        <taxon>Bacilli</taxon>
        <taxon>Bacillales</taxon>
        <taxon>Bacillaceae</taxon>
        <taxon>Halalkalibacter</taxon>
    </lineage>
</organism>
<comment type="function">
    <text evidence="5">A translational regulator that binds mRNA to regulate translation initiation and/or mRNA stability. Usually binds in the 5'-UTR at or near the Shine-Dalgarno sequence preventing ribosome-binding, thus repressing translation. Its main target seems to be the major flagellin gene, while its function is anatagonized by FliW.</text>
</comment>
<accession>A0A941AMN6</accession>